<dbReference type="InterPro" id="IPR043167">
    <property type="entry name" value="LpxI_C_sf"/>
</dbReference>
<name>G7V8C6_THELD</name>
<dbReference type="PANTHER" id="PTHR39962:SF1">
    <property type="entry name" value="LPXI FAMILY PROTEIN"/>
    <property type="match status" value="1"/>
</dbReference>
<proteinExistence type="predicted"/>
<dbReference type="Proteomes" id="UP000005868">
    <property type="component" value="Chromosome"/>
</dbReference>
<evidence type="ECO:0000313" key="4">
    <source>
        <dbReference type="Proteomes" id="UP000005868"/>
    </source>
</evidence>
<evidence type="ECO:0008006" key="5">
    <source>
        <dbReference type="Google" id="ProtNLM"/>
    </source>
</evidence>
<dbReference type="STRING" id="580340.Tlie_0553"/>
<dbReference type="Pfam" id="PF06230">
    <property type="entry name" value="LpxI_C"/>
    <property type="match status" value="1"/>
</dbReference>
<dbReference type="PANTHER" id="PTHR39962">
    <property type="entry name" value="BLL4848 PROTEIN"/>
    <property type="match status" value="1"/>
</dbReference>
<evidence type="ECO:0000313" key="3">
    <source>
        <dbReference type="EMBL" id="AER66288.1"/>
    </source>
</evidence>
<protein>
    <recommendedName>
        <fullName evidence="5">DUF1009 domain-containing protein</fullName>
    </recommendedName>
</protein>
<gene>
    <name evidence="3" type="ordered locus">Tlie_0553</name>
</gene>
<dbReference type="AlphaFoldDB" id="G7V8C6"/>
<dbReference type="EMBL" id="CP003096">
    <property type="protein sequence ID" value="AER66288.1"/>
    <property type="molecule type" value="Genomic_DNA"/>
</dbReference>
<feature type="domain" description="LpxI N-terminal" evidence="2">
    <location>
        <begin position="5"/>
        <end position="132"/>
    </location>
</feature>
<evidence type="ECO:0000259" key="1">
    <source>
        <dbReference type="Pfam" id="PF06230"/>
    </source>
</evidence>
<organism evidence="3 4">
    <name type="scientific">Thermovirga lienii (strain ATCC BAA-1197 / DSM 17291 / Cas60314)</name>
    <dbReference type="NCBI Taxonomy" id="580340"/>
    <lineage>
        <taxon>Bacteria</taxon>
        <taxon>Thermotogati</taxon>
        <taxon>Synergistota</taxon>
        <taxon>Synergistia</taxon>
        <taxon>Synergistales</taxon>
        <taxon>Thermovirgaceae</taxon>
        <taxon>Thermovirga</taxon>
    </lineage>
</organism>
<dbReference type="InterPro" id="IPR010415">
    <property type="entry name" value="LpxI_C"/>
</dbReference>
<dbReference type="InterPro" id="IPR053174">
    <property type="entry name" value="LpxI"/>
</dbReference>
<feature type="domain" description="LpxI C-terminal" evidence="1">
    <location>
        <begin position="137"/>
        <end position="264"/>
    </location>
</feature>
<keyword evidence="4" id="KW-1185">Reference proteome</keyword>
<evidence type="ECO:0000259" key="2">
    <source>
        <dbReference type="Pfam" id="PF17930"/>
    </source>
</evidence>
<dbReference type="InterPro" id="IPR041255">
    <property type="entry name" value="LpxI_N"/>
</dbReference>
<accession>G7V8C6</accession>
<reference evidence="4" key="1">
    <citation type="submission" date="2011-10" db="EMBL/GenBank/DDBJ databases">
        <title>The complete genome of chromosome of Thermovirga lienii DSM 17291.</title>
        <authorList>
            <consortium name="US DOE Joint Genome Institute (JGI-PGF)"/>
            <person name="Lucas S."/>
            <person name="Copeland A."/>
            <person name="Lapidus A."/>
            <person name="Glavina del Rio T."/>
            <person name="Dalin E."/>
            <person name="Tice H."/>
            <person name="Bruce D."/>
            <person name="Goodwin L."/>
            <person name="Pitluck S."/>
            <person name="Peters L."/>
            <person name="Mikhailova N."/>
            <person name="Saunders E."/>
            <person name="Kyrpides N."/>
            <person name="Mavromatis K."/>
            <person name="Ivanova N."/>
            <person name="Last F.I."/>
            <person name="Brettin T."/>
            <person name="Detter J.C."/>
            <person name="Han C."/>
            <person name="Larimer F."/>
            <person name="Land M."/>
            <person name="Hauser L."/>
            <person name="Markowitz V."/>
            <person name="Cheng J.-F."/>
            <person name="Hugenholtz P."/>
            <person name="Woyke T."/>
            <person name="Wu D."/>
            <person name="Spring S."/>
            <person name="Schroeder M."/>
            <person name="Brambilla E.-M."/>
            <person name="Klenk H.-P."/>
            <person name="Eisen J.A."/>
        </authorList>
    </citation>
    <scope>NUCLEOTIDE SEQUENCE [LARGE SCALE GENOMIC DNA]</scope>
    <source>
        <strain evidence="4">ATCC BAA-1197 / DSM 17291 / Cas60314</strain>
    </source>
</reference>
<dbReference type="Gene3D" id="3.40.50.20">
    <property type="match status" value="1"/>
</dbReference>
<dbReference type="Pfam" id="PF17930">
    <property type="entry name" value="LpxI_N"/>
    <property type="match status" value="1"/>
</dbReference>
<dbReference type="HOGENOM" id="CLU_085042_0_0_0"/>
<dbReference type="eggNOG" id="COG3494">
    <property type="taxonomic scope" value="Bacteria"/>
</dbReference>
<dbReference type="Gene3D" id="3.40.140.80">
    <property type="match status" value="1"/>
</dbReference>
<reference evidence="3 4" key="2">
    <citation type="journal article" date="2012" name="Stand. Genomic Sci.">
        <title>Genome sequence of the moderately thermophilic, amino-acid-degrading and sulfur-reducing bacterium Thermovirga lienii type strain (Cas60314(T)).</title>
        <authorList>
            <person name="Goker M."/>
            <person name="Saunders E."/>
            <person name="Lapidus A."/>
            <person name="Nolan M."/>
            <person name="Lucas S."/>
            <person name="Hammon N."/>
            <person name="Deshpande S."/>
            <person name="Cheng J.F."/>
            <person name="Han C."/>
            <person name="Tapia R."/>
            <person name="Goodwin L.A."/>
            <person name="Pitluck S."/>
            <person name="Liolios K."/>
            <person name="Mavromatis K."/>
            <person name="Pagani I."/>
            <person name="Ivanova N."/>
            <person name="Mikhailova N."/>
            <person name="Pati A."/>
            <person name="Chen A."/>
            <person name="Palaniappan K."/>
            <person name="Land M."/>
            <person name="Chang Y.J."/>
            <person name="Jeffries C.D."/>
            <person name="Brambilla E.M."/>
            <person name="Rohde M."/>
            <person name="Spring S."/>
            <person name="Detter J.C."/>
            <person name="Woyke T."/>
            <person name="Bristow J."/>
            <person name="Eisen J.A."/>
            <person name="Markowitz V."/>
            <person name="Hugenholtz P."/>
            <person name="Kyrpides N.C."/>
            <person name="Klenk H.P."/>
        </authorList>
    </citation>
    <scope>NUCLEOTIDE SEQUENCE [LARGE SCALE GENOMIC DNA]</scope>
    <source>
        <strain evidence="4">ATCC BAA-1197 / DSM 17291 / Cas60314</strain>
    </source>
</reference>
<dbReference type="KEGG" id="tli:Tlie_0553"/>
<sequence length="267" mass="28940">MFSERIALIAGGGALPLEILGRLQGKIAVVYSLNEGLSSGESVPETTEVIKMVSPDLEWLLRDLERRNIRKLLMAGYVPKKLMYMPEALDPALRAVIGKLASRDDHSLLGAIVAAIESHGVEVMPYRDVILDILAPVGVIAGRNPTEEEKDDIAWGVEIIRRLLPLSFGQTIVVKSRSVVAVEAMEGTDRTIERAGTLVKGGVVIKMMRPDQDERYDLPTIGPTTLEAMAKGGLSCLAVEAGRTIILEKEKTFDIAEKSGIAVWGIG</sequence>